<feature type="compositionally biased region" description="Polar residues" evidence="3">
    <location>
        <begin position="473"/>
        <end position="482"/>
    </location>
</feature>
<proteinExistence type="predicted"/>
<dbReference type="Gene3D" id="3.10.250.10">
    <property type="entry name" value="SRCR-like domain"/>
    <property type="match status" value="2"/>
</dbReference>
<reference evidence="5" key="1">
    <citation type="submission" date="2022-11" db="EMBL/GenBank/DDBJ databases">
        <title>Centuries of genome instability and evolution in soft-shell clam transmissible cancer (bioRxiv).</title>
        <authorList>
            <person name="Hart S.F.M."/>
            <person name="Yonemitsu M.A."/>
            <person name="Giersch R.M."/>
            <person name="Beal B.F."/>
            <person name="Arriagada G."/>
            <person name="Davis B.W."/>
            <person name="Ostrander E.A."/>
            <person name="Goff S.P."/>
            <person name="Metzger M.J."/>
        </authorList>
    </citation>
    <scope>NUCLEOTIDE SEQUENCE</scope>
    <source>
        <strain evidence="5">MELC-2E11</strain>
        <tissue evidence="5">Siphon/mantle</tissue>
    </source>
</reference>
<feature type="compositionally biased region" description="Polar residues" evidence="3">
    <location>
        <begin position="503"/>
        <end position="520"/>
    </location>
</feature>
<dbReference type="InterPro" id="IPR036772">
    <property type="entry name" value="SRCR-like_dom_sf"/>
</dbReference>
<evidence type="ECO:0000256" key="3">
    <source>
        <dbReference type="SAM" id="MobiDB-lite"/>
    </source>
</evidence>
<evidence type="ECO:0000313" key="5">
    <source>
        <dbReference type="EMBL" id="WAR24035.1"/>
    </source>
</evidence>
<feature type="region of interest" description="Disordered" evidence="3">
    <location>
        <begin position="426"/>
        <end position="531"/>
    </location>
</feature>
<feature type="disulfide bond" evidence="2">
    <location>
        <begin position="74"/>
        <end position="84"/>
    </location>
</feature>
<feature type="disulfide bond" evidence="2">
    <location>
        <begin position="384"/>
        <end position="394"/>
    </location>
</feature>
<dbReference type="SMART" id="SM00202">
    <property type="entry name" value="SR"/>
    <property type="match status" value="2"/>
</dbReference>
<accession>A0ABY7FP88</accession>
<dbReference type="Proteomes" id="UP001164746">
    <property type="component" value="Chromosome 13"/>
</dbReference>
<dbReference type="PANTHER" id="PTHR48071:SF18">
    <property type="entry name" value="DELETED IN MALIGNANT BRAIN TUMORS 1 PROTEIN-RELATED"/>
    <property type="match status" value="1"/>
</dbReference>
<feature type="domain" description="SRCR" evidence="4">
    <location>
        <begin position="305"/>
        <end position="413"/>
    </location>
</feature>
<keyword evidence="1 2" id="KW-1015">Disulfide bond</keyword>
<dbReference type="InterPro" id="IPR001190">
    <property type="entry name" value="SRCR"/>
</dbReference>
<evidence type="ECO:0000256" key="2">
    <source>
        <dbReference type="PROSITE-ProRule" id="PRU00196"/>
    </source>
</evidence>
<dbReference type="EMBL" id="CP111024">
    <property type="protein sequence ID" value="WAR24035.1"/>
    <property type="molecule type" value="Genomic_DNA"/>
</dbReference>
<evidence type="ECO:0000313" key="6">
    <source>
        <dbReference type="Proteomes" id="UP001164746"/>
    </source>
</evidence>
<keyword evidence="6" id="KW-1185">Reference proteome</keyword>
<dbReference type="SUPFAM" id="SSF56487">
    <property type="entry name" value="SRCR-like"/>
    <property type="match status" value="2"/>
</dbReference>
<dbReference type="PRINTS" id="PR00258">
    <property type="entry name" value="SPERACTRCPTR"/>
</dbReference>
<comment type="caution">
    <text evidence="2">Lacks conserved residue(s) required for the propagation of feature annotation.</text>
</comment>
<organism evidence="5 6">
    <name type="scientific">Mya arenaria</name>
    <name type="common">Soft-shell clam</name>
    <dbReference type="NCBI Taxonomy" id="6604"/>
    <lineage>
        <taxon>Eukaryota</taxon>
        <taxon>Metazoa</taxon>
        <taxon>Spiralia</taxon>
        <taxon>Lophotrochozoa</taxon>
        <taxon>Mollusca</taxon>
        <taxon>Bivalvia</taxon>
        <taxon>Autobranchia</taxon>
        <taxon>Heteroconchia</taxon>
        <taxon>Euheterodonta</taxon>
        <taxon>Imparidentia</taxon>
        <taxon>Neoheterodontei</taxon>
        <taxon>Myida</taxon>
        <taxon>Myoidea</taxon>
        <taxon>Myidae</taxon>
        <taxon>Mya</taxon>
    </lineage>
</organism>
<sequence length="531" mass="57298">MAISNVRLEEGSGRYEGRVEVSIAGIWGTICEDGFDMNDAKVICRMLNMTATGFLHQARRGEGSGPIYLRNLECNGDETSINQCAYGTDVSVCTHSADVSVICSDCGAINVTNGQPASISSTGTSLTVSCKDRFNADTYTSDCKGGTWTNNPIFCRSSLSKSHTSDIVARIYPPIAAVYTLAAVVTTPISCRRKSNPIDVASTSFVCLSTTFAVTFRFVTVVQVSIFIAVYIDNPPPFPASRYLSCRTVFVTTTLMSVTSFAVRFVLLSNPMVVIHTPSSLSERNVHTKTQPLPTHCLCVLPKSMRLANGISLYDGRIELQVNGSWGTICGRSSLSSSTYYFLREEAEVICYSMFGKRSIISYHTWERPYGRGNGTTYIDQLRCNGNEDTILDCNYVLNSTCSHYYDAFVACNRFHSKVAGRLGSAQKSSSKNFHNDAPATGNPRHLRTDKVSQCGHPFVSPGDNEAEIGTSEEPSQASTGMSPGGHPFVSPGGNQAEIGTSEEPSQAWTGMSPGDQTVGSPGGNQAEFGT</sequence>
<name>A0ABY7FP88_MYAAR</name>
<protein>
    <submittedName>
        <fullName evidence="5">DMBTL-like protein</fullName>
    </submittedName>
</protein>
<dbReference type="PROSITE" id="PS50287">
    <property type="entry name" value="SRCR_2"/>
    <property type="match status" value="2"/>
</dbReference>
<dbReference type="Pfam" id="PF00530">
    <property type="entry name" value="SRCR"/>
    <property type="match status" value="2"/>
</dbReference>
<feature type="disulfide bond" evidence="2">
    <location>
        <begin position="351"/>
        <end position="412"/>
    </location>
</feature>
<evidence type="ECO:0000256" key="1">
    <source>
        <dbReference type="ARBA" id="ARBA00023157"/>
    </source>
</evidence>
<evidence type="ECO:0000259" key="4">
    <source>
        <dbReference type="PROSITE" id="PS50287"/>
    </source>
</evidence>
<gene>
    <name evidence="5" type="ORF">MAR_037704</name>
</gene>
<dbReference type="PANTHER" id="PTHR48071">
    <property type="entry name" value="SRCR DOMAIN-CONTAINING PROTEIN"/>
    <property type="match status" value="1"/>
</dbReference>
<feature type="domain" description="SRCR" evidence="4">
    <location>
        <begin position="6"/>
        <end position="104"/>
    </location>
</feature>